<sequence length="227" mass="25421">MCGRFAMPWDPERLADRLGVDTDEAAGKVTPSYNIAPGSTIAVIRRTADGRSLLSGARWNLIPSWSDTGRLPYPTFNARIETAADKPTFQEAARHGRILIPMLGYYEWDTYHNPHWFHARDGRILLAAGLLSTWHGMSTCTILTRQAEDHCAPVHDRMPVLIIDTDSGRWLDPAREPHTVLQETNQAARHMTGRLDSRQVAPLRGDGPELIKPVPSQGMLFGFDEEK</sequence>
<name>A0A4V0YB48_9BIFI</name>
<evidence type="ECO:0000313" key="9">
    <source>
        <dbReference type="EMBL" id="QAY33002.1"/>
    </source>
</evidence>
<dbReference type="GO" id="GO:0006508">
    <property type="term" value="P:proteolysis"/>
    <property type="evidence" value="ECO:0007669"/>
    <property type="project" value="UniProtKB-KW"/>
</dbReference>
<dbReference type="EMBL" id="CP035464">
    <property type="protein sequence ID" value="QAY33002.1"/>
    <property type="molecule type" value="Genomic_DNA"/>
</dbReference>
<dbReference type="GO" id="GO:0016829">
    <property type="term" value="F:lyase activity"/>
    <property type="evidence" value="ECO:0007669"/>
    <property type="project" value="UniProtKB-KW"/>
</dbReference>
<dbReference type="GO" id="GO:0008233">
    <property type="term" value="F:peptidase activity"/>
    <property type="evidence" value="ECO:0007669"/>
    <property type="project" value="UniProtKB-KW"/>
</dbReference>
<dbReference type="AlphaFoldDB" id="A0A4V0YB48"/>
<dbReference type="InterPro" id="IPR003738">
    <property type="entry name" value="SRAP"/>
</dbReference>
<comment type="similarity">
    <text evidence="1 8">Belongs to the SOS response-associated peptidase family.</text>
</comment>
<evidence type="ECO:0000256" key="1">
    <source>
        <dbReference type="ARBA" id="ARBA00008136"/>
    </source>
</evidence>
<evidence type="ECO:0000256" key="3">
    <source>
        <dbReference type="ARBA" id="ARBA00022763"/>
    </source>
</evidence>
<keyword evidence="2 8" id="KW-0645">Protease</keyword>
<keyword evidence="7" id="KW-0456">Lyase</keyword>
<evidence type="ECO:0000256" key="5">
    <source>
        <dbReference type="ARBA" id="ARBA00023124"/>
    </source>
</evidence>
<reference evidence="9 10" key="1">
    <citation type="submission" date="2019-01" db="EMBL/GenBank/DDBJ databases">
        <title>Complete genome sequence of Bifidobacterium gallinarum CACC 514.</title>
        <authorList>
            <person name="Jung M."/>
        </authorList>
    </citation>
    <scope>NUCLEOTIDE SEQUENCE [LARGE SCALE GENOMIC DNA]</scope>
    <source>
        <strain evidence="9 10">CACC 514</strain>
    </source>
</reference>
<dbReference type="SUPFAM" id="SSF143081">
    <property type="entry name" value="BB1717-like"/>
    <property type="match status" value="1"/>
</dbReference>
<gene>
    <name evidence="9" type="ORF">ESN35_05990</name>
</gene>
<proteinExistence type="inferred from homology"/>
<organism evidence="9 10">
    <name type="scientific">Bifidobacterium pullorum subsp. gallinarum</name>
    <dbReference type="NCBI Taxonomy" id="78344"/>
    <lineage>
        <taxon>Bacteria</taxon>
        <taxon>Bacillati</taxon>
        <taxon>Actinomycetota</taxon>
        <taxon>Actinomycetes</taxon>
        <taxon>Bifidobacteriales</taxon>
        <taxon>Bifidobacteriaceae</taxon>
        <taxon>Bifidobacterium</taxon>
    </lineage>
</organism>
<dbReference type="Gene3D" id="3.90.1680.10">
    <property type="entry name" value="SOS response associated peptidase-like"/>
    <property type="match status" value="1"/>
</dbReference>
<dbReference type="InterPro" id="IPR036590">
    <property type="entry name" value="SRAP-like"/>
</dbReference>
<dbReference type="GO" id="GO:0106300">
    <property type="term" value="P:protein-DNA covalent cross-linking repair"/>
    <property type="evidence" value="ECO:0007669"/>
    <property type="project" value="InterPro"/>
</dbReference>
<keyword evidence="5" id="KW-0190">Covalent protein-DNA linkage</keyword>
<evidence type="ECO:0000313" key="10">
    <source>
        <dbReference type="Proteomes" id="UP000293589"/>
    </source>
</evidence>
<evidence type="ECO:0000256" key="6">
    <source>
        <dbReference type="ARBA" id="ARBA00023125"/>
    </source>
</evidence>
<evidence type="ECO:0000256" key="2">
    <source>
        <dbReference type="ARBA" id="ARBA00022670"/>
    </source>
</evidence>
<dbReference type="Pfam" id="PF02586">
    <property type="entry name" value="SRAP"/>
    <property type="match status" value="1"/>
</dbReference>
<dbReference type="KEGG" id="bgx:ESN35_05990"/>
<dbReference type="GO" id="GO:0003697">
    <property type="term" value="F:single-stranded DNA binding"/>
    <property type="evidence" value="ECO:0007669"/>
    <property type="project" value="InterPro"/>
</dbReference>
<keyword evidence="3" id="KW-0227">DNA damage</keyword>
<accession>A0A4V0YB48</accession>
<keyword evidence="4 8" id="KW-0378">Hydrolase</keyword>
<dbReference type="Proteomes" id="UP000293589">
    <property type="component" value="Chromosome"/>
</dbReference>
<evidence type="ECO:0000256" key="4">
    <source>
        <dbReference type="ARBA" id="ARBA00022801"/>
    </source>
</evidence>
<evidence type="ECO:0000256" key="8">
    <source>
        <dbReference type="RuleBase" id="RU364100"/>
    </source>
</evidence>
<keyword evidence="6" id="KW-0238">DNA-binding</keyword>
<dbReference type="RefSeq" id="WP_129237425.1">
    <property type="nucleotide sequence ID" value="NZ_CP035464.1"/>
</dbReference>
<dbReference type="EC" id="3.4.-.-" evidence="8"/>
<protein>
    <recommendedName>
        <fullName evidence="8">Abasic site processing protein</fullName>
        <ecNumber evidence="8">3.4.-.-</ecNumber>
    </recommendedName>
</protein>
<evidence type="ECO:0000256" key="7">
    <source>
        <dbReference type="ARBA" id="ARBA00023239"/>
    </source>
</evidence>
<dbReference type="PANTHER" id="PTHR13604:SF0">
    <property type="entry name" value="ABASIC SITE PROCESSING PROTEIN HMCES"/>
    <property type="match status" value="1"/>
</dbReference>
<dbReference type="PANTHER" id="PTHR13604">
    <property type="entry name" value="DC12-RELATED"/>
    <property type="match status" value="1"/>
</dbReference>